<dbReference type="InterPro" id="IPR036397">
    <property type="entry name" value="RNaseH_sf"/>
</dbReference>
<dbReference type="PANTHER" id="PTHR46791:SF5">
    <property type="entry name" value="CLR5 DOMAIN-CONTAINING PROTEIN-RELATED"/>
    <property type="match status" value="1"/>
</dbReference>
<proteinExistence type="predicted"/>
<comment type="caution">
    <text evidence="1">The sequence shown here is derived from an EMBL/GenBank/DDBJ whole genome shotgun (WGS) entry which is preliminary data.</text>
</comment>
<dbReference type="GO" id="GO:0015074">
    <property type="term" value="P:DNA integration"/>
    <property type="evidence" value="ECO:0007669"/>
    <property type="project" value="InterPro"/>
</dbReference>
<name>A0A7D9JUC7_PARCT</name>
<dbReference type="PANTHER" id="PTHR46791">
    <property type="entry name" value="EXPRESSED PROTEIN"/>
    <property type="match status" value="1"/>
</dbReference>
<dbReference type="InterPro" id="IPR001584">
    <property type="entry name" value="Integrase_cat-core"/>
</dbReference>
<protein>
    <submittedName>
        <fullName evidence="1">PREDICTED: uncharacterized protein LOC107352934</fullName>
    </submittedName>
</protein>
<evidence type="ECO:0000313" key="2">
    <source>
        <dbReference type="Proteomes" id="UP001152795"/>
    </source>
</evidence>
<accession>A0A7D9JUC7</accession>
<dbReference type="InterPro" id="IPR012337">
    <property type="entry name" value="RNaseH-like_sf"/>
</dbReference>
<gene>
    <name evidence="1" type="ORF">PACLA_8A053250</name>
</gene>
<dbReference type="AlphaFoldDB" id="A0A7D9JUC7"/>
<dbReference type="GO" id="GO:0003676">
    <property type="term" value="F:nucleic acid binding"/>
    <property type="evidence" value="ECO:0007669"/>
    <property type="project" value="InterPro"/>
</dbReference>
<reference evidence="1" key="1">
    <citation type="submission" date="2020-04" db="EMBL/GenBank/DDBJ databases">
        <authorList>
            <person name="Alioto T."/>
            <person name="Alioto T."/>
            <person name="Gomez Garrido J."/>
        </authorList>
    </citation>
    <scope>NUCLEOTIDE SEQUENCE</scope>
    <source>
        <strain evidence="1">A484AB</strain>
    </source>
</reference>
<dbReference type="EMBL" id="CACRXK020022149">
    <property type="protein sequence ID" value="CAB4036538.1"/>
    <property type="molecule type" value="Genomic_DNA"/>
</dbReference>
<dbReference type="Gene3D" id="3.30.420.10">
    <property type="entry name" value="Ribonuclease H-like superfamily/Ribonuclease H"/>
    <property type="match status" value="1"/>
</dbReference>
<dbReference type="InterPro" id="IPR058913">
    <property type="entry name" value="Integrase_dom_put"/>
</dbReference>
<organism evidence="1 2">
    <name type="scientific">Paramuricea clavata</name>
    <name type="common">Red gorgonian</name>
    <name type="synonym">Violescent sea-whip</name>
    <dbReference type="NCBI Taxonomy" id="317549"/>
    <lineage>
        <taxon>Eukaryota</taxon>
        <taxon>Metazoa</taxon>
        <taxon>Cnidaria</taxon>
        <taxon>Anthozoa</taxon>
        <taxon>Octocorallia</taxon>
        <taxon>Malacalcyonacea</taxon>
        <taxon>Plexauridae</taxon>
        <taxon>Paramuricea</taxon>
    </lineage>
</organism>
<dbReference type="OrthoDB" id="5985302at2759"/>
<dbReference type="PROSITE" id="PS50994">
    <property type="entry name" value="INTEGRASE"/>
    <property type="match status" value="1"/>
</dbReference>
<dbReference type="Pfam" id="PF24764">
    <property type="entry name" value="rva_4"/>
    <property type="match status" value="1"/>
</dbReference>
<sequence>MDGNHKLIQPYRFIIHGAIDGYSRLIVFLKASNNNRASTVFNAFQEAITKYNIPSCVRTDLSLENIEVARFMVNTRGVDHGSIITGTSVHNQRIERLWRDVNSIVCAQFQNIFADLERIGLDTTNENHLFALQVAYIPIINAALEELTSSWNCHSLSTEHNLSPRQLWVQGMLRSANSGHTATGSVLNNDQIDWTEYGIDEDGPVPDEQTNYAVNVPLPLFHLSEELQQLEIVTQNARAAGDPDGIISFFSVLHLLEQFLE</sequence>
<keyword evidence="2" id="KW-1185">Reference proteome</keyword>
<dbReference type="Proteomes" id="UP001152795">
    <property type="component" value="Unassembled WGS sequence"/>
</dbReference>
<evidence type="ECO:0000313" key="1">
    <source>
        <dbReference type="EMBL" id="CAB4036538.1"/>
    </source>
</evidence>
<dbReference type="SUPFAM" id="SSF53098">
    <property type="entry name" value="Ribonuclease H-like"/>
    <property type="match status" value="1"/>
</dbReference>